<feature type="domain" description="6-phosphogluconate dehydrogenase C-terminal" evidence="4">
    <location>
        <begin position="386"/>
        <end position="515"/>
    </location>
</feature>
<dbReference type="Pfam" id="PF01182">
    <property type="entry name" value="Glucosamine_iso"/>
    <property type="match status" value="1"/>
</dbReference>
<dbReference type="SMART" id="SM01350">
    <property type="entry name" value="6PGD"/>
    <property type="match status" value="1"/>
</dbReference>
<dbReference type="EC" id="1.1.1.44" evidence="5"/>
<dbReference type="RefSeq" id="WP_015641997.1">
    <property type="nucleotide sequence ID" value="NC_021219.1"/>
</dbReference>
<proteinExistence type="inferred from homology"/>
<dbReference type="GO" id="GO:0050661">
    <property type="term" value="F:NADP binding"/>
    <property type="evidence" value="ECO:0007669"/>
    <property type="project" value="InterPro"/>
</dbReference>
<dbReference type="NCBIfam" id="NF007161">
    <property type="entry name" value="PRK09599.1"/>
    <property type="match status" value="1"/>
</dbReference>
<keyword evidence="6" id="KW-1185">Reference proteome</keyword>
<sequence length="521" mass="56016">MTQLTPVTQQLIDAIERAVRAAHDSGNKVLLLLPGGSASQAIEPLFRALLPYQHSLTITLSDERYVPIKDNHSNWQAVSRSAHLLPEASFVPVLSGGSRQQDSQAFSAFLEHQHQLGATIVALLGIGEDGHIAGIKPSSPACHSDNAASDYEAADFERITISGAFFSSIDHAFVYTKGAAKAAVLDQFNSLAQPADTFPVEFLRTTKHYEVYLDKEGGTMKIGFVGLGKMGSQIVEKLLGAGHSIVVFDVNSSAVAACAEKGAEAASSREELVAALGDTPIIWLMIPSDYVEQEVAAYKTLLPAGSMLIDGGNSNFHDTLRRADDLRDHQIRYVDAGTSGGIMGLENGFSLMVGGEQAAVQTLSPLFEVLSMPRGRWIHTGTPGSGHYVKMIHNGIEYALMQSYAEGYDLLKYGEIPGLNLAEIAHVWQGGSIIASSLNELIEQLLSENPELEGIDGYVADSGEGRWTYETAEAAQVPMPALREALAVRQASQEGHHTFATKLLAGLRNKFGGHAINHEEK</sequence>
<dbReference type="InterPro" id="IPR006114">
    <property type="entry name" value="6PGDH_C"/>
</dbReference>
<dbReference type="Pfam" id="PF00393">
    <property type="entry name" value="6PGD"/>
    <property type="match status" value="1"/>
</dbReference>
<dbReference type="OrthoDB" id="9804542at2"/>
<dbReference type="KEGG" id="saal:L336_0845"/>
<evidence type="ECO:0000313" key="5">
    <source>
        <dbReference type="EMBL" id="AGL62547.1"/>
    </source>
</evidence>
<dbReference type="Gene3D" id="1.10.1040.10">
    <property type="entry name" value="N-(1-d-carboxylethyl)-l-norvaline Dehydrogenase, domain 2"/>
    <property type="match status" value="1"/>
</dbReference>
<dbReference type="AlphaFoldDB" id="R4PXQ7"/>
<keyword evidence="2 5" id="KW-0560">Oxidoreductase</keyword>
<dbReference type="PATRIC" id="fig|1332188.3.peg.840"/>
<dbReference type="HOGENOM" id="CLU_522441_0_0_0"/>
<dbReference type="PRINTS" id="PR00076">
    <property type="entry name" value="6PGDHDRGNASE"/>
</dbReference>
<dbReference type="InterPro" id="IPR006184">
    <property type="entry name" value="6PGdom_BS"/>
</dbReference>
<organism evidence="5 6">
    <name type="scientific">Candidatus Saccharimonas aalborgensis</name>
    <dbReference type="NCBI Taxonomy" id="1332188"/>
    <lineage>
        <taxon>Bacteria</taxon>
        <taxon>Candidatus Saccharimonadota</taxon>
        <taxon>Candidatus Saccharimonadia</taxon>
        <taxon>Candidatus Saccharimonadales</taxon>
        <taxon>Candidatus Saccharimonadaceae</taxon>
        <taxon>Candidatus Saccharimonas</taxon>
    </lineage>
</organism>
<accession>R4PXQ7</accession>
<dbReference type="InterPro" id="IPR036291">
    <property type="entry name" value="NAD(P)-bd_dom_sf"/>
</dbReference>
<keyword evidence="3" id="KW-0311">Gluconate utilization</keyword>
<dbReference type="PROSITE" id="PS00461">
    <property type="entry name" value="6PGD"/>
    <property type="match status" value="1"/>
</dbReference>
<dbReference type="Pfam" id="PF03446">
    <property type="entry name" value="NAD_binding_2"/>
    <property type="match status" value="1"/>
</dbReference>
<dbReference type="PANTHER" id="PTHR11811">
    <property type="entry name" value="6-PHOSPHOGLUCONATE DEHYDROGENASE"/>
    <property type="match status" value="1"/>
</dbReference>
<dbReference type="Proteomes" id="UP000013893">
    <property type="component" value="Chromosome"/>
</dbReference>
<dbReference type="InterPro" id="IPR008927">
    <property type="entry name" value="6-PGluconate_DH-like_C_sf"/>
</dbReference>
<dbReference type="GO" id="GO:0004616">
    <property type="term" value="F:phosphogluconate dehydrogenase (decarboxylating) activity"/>
    <property type="evidence" value="ECO:0007669"/>
    <property type="project" value="UniProtKB-EC"/>
</dbReference>
<dbReference type="SUPFAM" id="SSF51735">
    <property type="entry name" value="NAD(P)-binding Rossmann-fold domains"/>
    <property type="match status" value="1"/>
</dbReference>
<dbReference type="InterPro" id="IPR006115">
    <property type="entry name" value="6PGDH_NADP-bd"/>
</dbReference>
<dbReference type="SUPFAM" id="SSF100950">
    <property type="entry name" value="NagB/RpiA/CoA transferase-like"/>
    <property type="match status" value="1"/>
</dbReference>
<dbReference type="Gene3D" id="3.40.50.720">
    <property type="entry name" value="NAD(P)-binding Rossmann-like Domain"/>
    <property type="match status" value="1"/>
</dbReference>
<dbReference type="InterPro" id="IPR013328">
    <property type="entry name" value="6PGD_dom2"/>
</dbReference>
<reference evidence="5 6" key="1">
    <citation type="journal article" date="2013" name="Nat. Biotechnol.">
        <title>Genome sequences of rare, uncultured bacteria obtained by differential coverage binning of multiple metagenomes.</title>
        <authorList>
            <person name="Albertsen M."/>
            <person name="Hugenholtz P."/>
            <person name="Skarshewski A."/>
            <person name="Nielsen K.L."/>
            <person name="Tyson G.W."/>
            <person name="Nielsen P.H."/>
        </authorList>
    </citation>
    <scope>NUCLEOTIDE SEQUENCE [LARGE SCALE GENOMIC DNA]</scope>
    <source>
        <strain evidence="5">TM71</strain>
    </source>
</reference>
<protein>
    <submittedName>
        <fullName evidence="5">6-phosphogluconate dehydrogenase, decarboxylating</fullName>
        <ecNumber evidence="5">1.1.1.44</ecNumber>
    </submittedName>
</protein>
<dbReference type="STRING" id="1332188.L336_0845"/>
<evidence type="ECO:0000313" key="6">
    <source>
        <dbReference type="Proteomes" id="UP000013893"/>
    </source>
</evidence>
<evidence type="ECO:0000256" key="1">
    <source>
        <dbReference type="ARBA" id="ARBA00008419"/>
    </source>
</evidence>
<dbReference type="GO" id="GO:0006098">
    <property type="term" value="P:pentose-phosphate shunt"/>
    <property type="evidence" value="ECO:0007669"/>
    <property type="project" value="InterPro"/>
</dbReference>
<dbReference type="InterPro" id="IPR006183">
    <property type="entry name" value="Pgluconate_DH"/>
</dbReference>
<evidence type="ECO:0000256" key="3">
    <source>
        <dbReference type="ARBA" id="ARBA00023064"/>
    </source>
</evidence>
<evidence type="ECO:0000256" key="2">
    <source>
        <dbReference type="ARBA" id="ARBA00023002"/>
    </source>
</evidence>
<evidence type="ECO:0000259" key="4">
    <source>
        <dbReference type="SMART" id="SM01350"/>
    </source>
</evidence>
<gene>
    <name evidence="5" type="primary">gnd</name>
    <name evidence="5" type="ORF">L336_0845</name>
</gene>
<dbReference type="EMBL" id="CP005957">
    <property type="protein sequence ID" value="AGL62547.1"/>
    <property type="molecule type" value="Genomic_DNA"/>
</dbReference>
<dbReference type="GO" id="GO:0019521">
    <property type="term" value="P:D-gluconate metabolic process"/>
    <property type="evidence" value="ECO:0007669"/>
    <property type="project" value="UniProtKB-KW"/>
</dbReference>
<comment type="similarity">
    <text evidence="1">Belongs to the 6-phosphogluconate dehydrogenase family.</text>
</comment>
<dbReference type="Gene3D" id="3.40.50.1360">
    <property type="match status" value="1"/>
</dbReference>
<dbReference type="InterPro" id="IPR006148">
    <property type="entry name" value="Glc/Gal-6P_isomerase"/>
</dbReference>
<dbReference type="InterPro" id="IPR037171">
    <property type="entry name" value="NagB/RpiA_transferase-like"/>
</dbReference>
<name>R4PXQ7_9BACT</name>
<dbReference type="SUPFAM" id="SSF48179">
    <property type="entry name" value="6-phosphogluconate dehydrogenase C-terminal domain-like"/>
    <property type="match status" value="1"/>
</dbReference>